<feature type="compositionally biased region" description="Polar residues" evidence="1">
    <location>
        <begin position="595"/>
        <end position="605"/>
    </location>
</feature>
<gene>
    <name evidence="3" type="ORF">JS533_001285</name>
</gene>
<evidence type="ECO:0000313" key="3">
    <source>
        <dbReference type="EMBL" id="MCH9274922.1"/>
    </source>
</evidence>
<evidence type="ECO:0000313" key="4">
    <source>
        <dbReference type="Proteomes" id="UP000710815"/>
    </source>
</evidence>
<dbReference type="InterPro" id="IPR011009">
    <property type="entry name" value="Kinase-like_dom_sf"/>
</dbReference>
<feature type="compositionally biased region" description="Low complexity" evidence="1">
    <location>
        <begin position="467"/>
        <end position="485"/>
    </location>
</feature>
<dbReference type="Pfam" id="PF01636">
    <property type="entry name" value="APH"/>
    <property type="match status" value="1"/>
</dbReference>
<name>A0ABS9VS63_9BIFI</name>
<evidence type="ECO:0000259" key="2">
    <source>
        <dbReference type="Pfam" id="PF01636"/>
    </source>
</evidence>
<dbReference type="Gene3D" id="3.90.1200.10">
    <property type="match status" value="1"/>
</dbReference>
<dbReference type="Proteomes" id="UP000710815">
    <property type="component" value="Unassembled WGS sequence"/>
</dbReference>
<protein>
    <submittedName>
        <fullName evidence="3">Phosphotransferase</fullName>
    </submittedName>
</protein>
<evidence type="ECO:0000256" key="1">
    <source>
        <dbReference type="SAM" id="MobiDB-lite"/>
    </source>
</evidence>
<sequence>MLAALTSAAMPNIAVAGVRGDDQTSATDEESGIDHAVVQDAAGRLYDVFASDTDAGRKRLAGRVRAARTLAEAREPGGLGFALDRVLAFEAGAKKDGPTGETAVMVLVHRDGQARNLDLLTFDDCAAIGTAIGAIHRLAPSSVQSAGYPIFVTSQIRGQLTAWITRLKAAGHIPPEITDSWARILGTEGLWSFNTCFVHGGFDDGDVLYSGSTITAVTNWQNMQVNDPARDLAWIFAKLDEEHRNAVLAAYGRMMGARLDDLIMLRANLWLQMEQVGDFIQAINRADNVKIMQFKAQVDRLAHQLGIVTQRTKAASAASSRPSGGDAQSKPSTITVGTLLHEGERRRAAAQDARQAGQPAAGTSPVADDTAQTTVPSRTFAPAGMPYAGEGTDPDSTGDMDRTGSSDVVAAADETADRTPTSMPSADGRPSTSPTVVVSRAEVQAMMASIADELSDEAGGSHTTPDAAQPQYGQQSYAGQSASAQVPPSDDTASSQYPAAYAAQNGQMQQTEVPEAQYPAQTNYTEYPSAVDSTDYTMQADPAAQTILIPLLEQEERAMRDAQMGLATRTGMHPAAPGGDVNPASGVTMPVSYAPTGSAQITTVPSDGGPTADAANGTDYDDDDTGETTPKA</sequence>
<reference evidence="3 4" key="2">
    <citation type="journal article" date="2021" name="Syst. Appl. Microbiol.">
        <title>Phylogenetic classification of ten novel species belonging to the genus Bifidobacterium comprising B. phasiani sp. nov., B. pongonis sp. nov., B. saguinibicoloris sp. nov., B. colobi sp. nov., B. simiiventris sp. nov., B. santillanense sp. nov., B. miconis sp. nov., B. amazonense sp. nov., B. pluvialisilvae sp. nov., and B. miconisargentati sp. nov.</title>
        <authorList>
            <person name="Lugli G.A."/>
            <person name="Calvete-Torre I."/>
            <person name="Alessandri G."/>
            <person name="Milani C."/>
            <person name="Turroni F."/>
            <person name="Laiolo P."/>
            <person name="Ossiprandi M.C."/>
            <person name="Margolles A."/>
            <person name="Ruiz L."/>
            <person name="Ventura M."/>
        </authorList>
    </citation>
    <scope>NUCLEOTIDE SEQUENCE [LARGE SCALE GENOMIC DNA]</scope>
    <source>
        <strain evidence="3 4">MA1</strain>
    </source>
</reference>
<feature type="region of interest" description="Disordered" evidence="1">
    <location>
        <begin position="587"/>
        <end position="632"/>
    </location>
</feature>
<feature type="compositionally biased region" description="Low complexity" evidence="1">
    <location>
        <begin position="350"/>
        <end position="362"/>
    </location>
</feature>
<keyword evidence="4" id="KW-1185">Reference proteome</keyword>
<feature type="domain" description="Aminoglycoside phosphotransferase" evidence="2">
    <location>
        <begin position="118"/>
        <end position="254"/>
    </location>
</feature>
<dbReference type="InterPro" id="IPR002575">
    <property type="entry name" value="Aminoglycoside_PTrfase"/>
</dbReference>
<dbReference type="RefSeq" id="WP_241512797.1">
    <property type="nucleotide sequence ID" value="NZ_JAFEJT020000003.1"/>
</dbReference>
<reference evidence="3 4" key="1">
    <citation type="journal article" date="2021" name="Environ. Microbiol.">
        <title>Genetic insights into the dark matter of the mammalian gut microbiota through targeted genome reconstruction.</title>
        <authorList>
            <person name="Lugli G.A."/>
            <person name="Alessandri G."/>
            <person name="Milani C."/>
            <person name="Viappiani A."/>
            <person name="Fontana F."/>
            <person name="Tarracchini C."/>
            <person name="Mancabelli L."/>
            <person name="Argentini C."/>
            <person name="Ruiz L."/>
            <person name="Margolles A."/>
            <person name="van Sinderen D."/>
            <person name="Turroni F."/>
            <person name="Ventura M."/>
        </authorList>
    </citation>
    <scope>NUCLEOTIDE SEQUENCE [LARGE SCALE GENOMIC DNA]</scope>
    <source>
        <strain evidence="3 4">MA1</strain>
    </source>
</reference>
<feature type="region of interest" description="Disordered" evidence="1">
    <location>
        <begin position="313"/>
        <end position="436"/>
    </location>
</feature>
<proteinExistence type="predicted"/>
<feature type="compositionally biased region" description="Polar residues" evidence="1">
    <location>
        <begin position="418"/>
        <end position="436"/>
    </location>
</feature>
<comment type="caution">
    <text evidence="3">The sequence shown here is derived from an EMBL/GenBank/DDBJ whole genome shotgun (WGS) entry which is preliminary data.</text>
</comment>
<feature type="region of interest" description="Disordered" evidence="1">
    <location>
        <begin position="454"/>
        <end position="495"/>
    </location>
</feature>
<accession>A0ABS9VS63</accession>
<organism evidence="3 4">
    <name type="scientific">Bifidobacterium amazonense</name>
    <dbReference type="NCBI Taxonomy" id="2809027"/>
    <lineage>
        <taxon>Bacteria</taxon>
        <taxon>Bacillati</taxon>
        <taxon>Actinomycetota</taxon>
        <taxon>Actinomycetes</taxon>
        <taxon>Bifidobacteriales</taxon>
        <taxon>Bifidobacteriaceae</taxon>
        <taxon>Bifidobacterium</taxon>
    </lineage>
</organism>
<dbReference type="EMBL" id="JAFEJT020000003">
    <property type="protein sequence ID" value="MCH9274922.1"/>
    <property type="molecule type" value="Genomic_DNA"/>
</dbReference>
<dbReference type="SUPFAM" id="SSF56112">
    <property type="entry name" value="Protein kinase-like (PK-like)"/>
    <property type="match status" value="1"/>
</dbReference>